<dbReference type="EMBL" id="ML220151">
    <property type="protein sequence ID" value="TGZ77624.1"/>
    <property type="molecule type" value="Genomic_DNA"/>
</dbReference>
<accession>A0A4V3SHU6</accession>
<protein>
    <submittedName>
        <fullName evidence="2">Uncharacterized protein</fullName>
    </submittedName>
</protein>
<dbReference type="Proteomes" id="UP000298138">
    <property type="component" value="Unassembled WGS sequence"/>
</dbReference>
<dbReference type="InParanoid" id="A0A4V3SHU6"/>
<evidence type="ECO:0000313" key="3">
    <source>
        <dbReference type="Proteomes" id="UP000298138"/>
    </source>
</evidence>
<evidence type="ECO:0000256" key="1">
    <source>
        <dbReference type="SAM" id="MobiDB-lite"/>
    </source>
</evidence>
<dbReference type="AlphaFoldDB" id="A0A4V3SHU6"/>
<gene>
    <name evidence="2" type="ORF">EX30DRAFT_387145</name>
</gene>
<name>A0A4V3SHU6_9PEZI</name>
<evidence type="ECO:0000313" key="2">
    <source>
        <dbReference type="EMBL" id="TGZ77624.1"/>
    </source>
</evidence>
<reference evidence="2 3" key="1">
    <citation type="submission" date="2019-04" db="EMBL/GenBank/DDBJ databases">
        <title>Comparative genomics and transcriptomics to analyze fruiting body development in filamentous ascomycetes.</title>
        <authorList>
            <consortium name="DOE Joint Genome Institute"/>
            <person name="Lutkenhaus R."/>
            <person name="Traeger S."/>
            <person name="Breuer J."/>
            <person name="Kuo A."/>
            <person name="Lipzen A."/>
            <person name="Pangilinan J."/>
            <person name="Dilworth D."/>
            <person name="Sandor L."/>
            <person name="Poggeler S."/>
            <person name="Barry K."/>
            <person name="Grigoriev I.V."/>
            <person name="Nowrousian M."/>
        </authorList>
    </citation>
    <scope>NUCLEOTIDE SEQUENCE [LARGE SCALE GENOMIC DNA]</scope>
    <source>
        <strain evidence="2 3">CBS 389.68</strain>
    </source>
</reference>
<sequence>MGGSIPGSDSEEWLWQKYERSNGKEFFKAVMEVVGISVVVILDGQRSFVIGSGSFAATIHMVDVIIAPSPVVDRDSSCNFRTIGIGGVWCCNPIIAKEPTFALFVLPRDLSSRNSDSEGDSNNAEVSKGSEDGESQNSRVDHDESLDDPQYLFHIIKNIIQELSIERFYPDAQVHEISTQAANNMRSTLQGLRLPDQAARSLMKASLFDIWIFMWYFM</sequence>
<feature type="region of interest" description="Disordered" evidence="1">
    <location>
        <begin position="112"/>
        <end position="141"/>
    </location>
</feature>
<keyword evidence="3" id="KW-1185">Reference proteome</keyword>
<proteinExistence type="predicted"/>
<organism evidence="2 3">
    <name type="scientific">Ascodesmis nigricans</name>
    <dbReference type="NCBI Taxonomy" id="341454"/>
    <lineage>
        <taxon>Eukaryota</taxon>
        <taxon>Fungi</taxon>
        <taxon>Dikarya</taxon>
        <taxon>Ascomycota</taxon>
        <taxon>Pezizomycotina</taxon>
        <taxon>Pezizomycetes</taxon>
        <taxon>Pezizales</taxon>
        <taxon>Ascodesmidaceae</taxon>
        <taxon>Ascodesmis</taxon>
    </lineage>
</organism>